<sequence length="340" mass="37534">MPDQVLIVERESLLALPAIQIIHEHQDSFHAVRKDLDLEEFVSESYPILVADAILNFLPKAFQSTEQNAINACESLQAPTLGNVVEDTPRASSPFVTPTRPSATLTTPGTFHTALTSRTITPGGTLFSPLSDQDKTPSKTSLLASQASRAIPSMLFSPPKSPVLNLSTTAPARRGTASRGKERGRARGRRRTSPLIEFEPVSRSIHGNLPKQTLVLRHRTEVEPLRDVFRWSKKCVEEGKLVSIEGWLIKFRDLERVRDILEVCAVFGLGKMRRECERTIEKFEKVGEKLQLGLDVNVASASKGEEGLTMVQEIAENDVEEGKSSHEAEVHQVMAGTLPV</sequence>
<protein>
    <submittedName>
        <fullName evidence="1">Uncharacterized protein</fullName>
    </submittedName>
</protein>
<evidence type="ECO:0000313" key="2">
    <source>
        <dbReference type="Proteomes" id="UP001172386"/>
    </source>
</evidence>
<dbReference type="EMBL" id="JAPDRQ010000005">
    <property type="protein sequence ID" value="KAJ9664039.1"/>
    <property type="molecule type" value="Genomic_DNA"/>
</dbReference>
<gene>
    <name evidence="1" type="ORF">H2198_000542</name>
</gene>
<organism evidence="1 2">
    <name type="scientific">Neophaeococcomyces mojaviensis</name>
    <dbReference type="NCBI Taxonomy" id="3383035"/>
    <lineage>
        <taxon>Eukaryota</taxon>
        <taxon>Fungi</taxon>
        <taxon>Dikarya</taxon>
        <taxon>Ascomycota</taxon>
        <taxon>Pezizomycotina</taxon>
        <taxon>Eurotiomycetes</taxon>
        <taxon>Chaetothyriomycetidae</taxon>
        <taxon>Chaetothyriales</taxon>
        <taxon>Chaetothyriales incertae sedis</taxon>
        <taxon>Neophaeococcomyces</taxon>
    </lineage>
</organism>
<name>A0ACC3AKD7_9EURO</name>
<reference evidence="1" key="1">
    <citation type="submission" date="2022-10" db="EMBL/GenBank/DDBJ databases">
        <title>Culturing micro-colonial fungi from biological soil crusts in the Mojave desert and describing Neophaeococcomyces mojavensis, and introducing the new genera and species Taxawa tesnikishii.</title>
        <authorList>
            <person name="Kurbessoian T."/>
            <person name="Stajich J.E."/>
        </authorList>
    </citation>
    <scope>NUCLEOTIDE SEQUENCE</scope>
    <source>
        <strain evidence="1">JES_112</strain>
    </source>
</reference>
<evidence type="ECO:0000313" key="1">
    <source>
        <dbReference type="EMBL" id="KAJ9664039.1"/>
    </source>
</evidence>
<dbReference type="Proteomes" id="UP001172386">
    <property type="component" value="Unassembled WGS sequence"/>
</dbReference>
<keyword evidence="2" id="KW-1185">Reference proteome</keyword>
<proteinExistence type="predicted"/>
<accession>A0ACC3AKD7</accession>
<comment type="caution">
    <text evidence="1">The sequence shown here is derived from an EMBL/GenBank/DDBJ whole genome shotgun (WGS) entry which is preliminary data.</text>
</comment>